<dbReference type="InterPro" id="IPR029058">
    <property type="entry name" value="AB_hydrolase_fold"/>
</dbReference>
<gene>
    <name evidence="1" type="ORF">METZ01_LOCUS197049</name>
</gene>
<organism evidence="1">
    <name type="scientific">marine metagenome</name>
    <dbReference type="NCBI Taxonomy" id="408172"/>
    <lineage>
        <taxon>unclassified sequences</taxon>
        <taxon>metagenomes</taxon>
        <taxon>ecological metagenomes</taxon>
    </lineage>
</organism>
<dbReference type="AlphaFoldDB" id="A0A382E156"/>
<name>A0A382E156_9ZZZZ</name>
<accession>A0A382E156</accession>
<reference evidence="1" key="1">
    <citation type="submission" date="2018-05" db="EMBL/GenBank/DDBJ databases">
        <authorList>
            <person name="Lanie J.A."/>
            <person name="Ng W.-L."/>
            <person name="Kazmierczak K.M."/>
            <person name="Andrzejewski T.M."/>
            <person name="Davidsen T.M."/>
            <person name="Wayne K.J."/>
            <person name="Tettelin H."/>
            <person name="Glass J.I."/>
            <person name="Rusch D."/>
            <person name="Podicherti R."/>
            <person name="Tsui H.-C.T."/>
            <person name="Winkler M.E."/>
        </authorList>
    </citation>
    <scope>NUCLEOTIDE SEQUENCE</scope>
</reference>
<evidence type="ECO:0008006" key="2">
    <source>
        <dbReference type="Google" id="ProtNLM"/>
    </source>
</evidence>
<dbReference type="SUPFAM" id="SSF53474">
    <property type="entry name" value="alpha/beta-Hydrolases"/>
    <property type="match status" value="1"/>
</dbReference>
<evidence type="ECO:0000313" key="1">
    <source>
        <dbReference type="EMBL" id="SVB44195.1"/>
    </source>
</evidence>
<sequence>MFYILAVSLCLGFAAAADSLPPLKGKAPQTVAELWAGYDPRKEPLKSEVVREWEEDGNVIRYVRYFIGTFKGKPAWMAGFYAYPKQAKGGKNLPGILHMHGGGQRANLTLVKFHASQGYGALSVNWGGKPMEGLKPGEANTDWGAVDPTQNNVQGYFNLLPGEKFLDAQESPRNCNWFLITLGCRRGLTFLEQQPEVDGKRLGIRGHSMG</sequence>
<feature type="non-terminal residue" evidence="1">
    <location>
        <position position="210"/>
    </location>
</feature>
<protein>
    <recommendedName>
        <fullName evidence="2">Acetyl xylan esterase domain-containing protein</fullName>
    </recommendedName>
</protein>
<dbReference type="EMBL" id="UINC01042064">
    <property type="protein sequence ID" value="SVB44195.1"/>
    <property type="molecule type" value="Genomic_DNA"/>
</dbReference>
<dbReference type="Gene3D" id="3.40.50.1820">
    <property type="entry name" value="alpha/beta hydrolase"/>
    <property type="match status" value="1"/>
</dbReference>
<proteinExistence type="predicted"/>